<name>A0A815H8R4_9BILA</name>
<dbReference type="EMBL" id="CAJNOL010001394">
    <property type="protein sequence ID" value="CAF1350756.1"/>
    <property type="molecule type" value="Genomic_DNA"/>
</dbReference>
<evidence type="ECO:0000313" key="4">
    <source>
        <dbReference type="Proteomes" id="UP000663870"/>
    </source>
</evidence>
<proteinExistence type="predicted"/>
<dbReference type="Proteomes" id="UP000663854">
    <property type="component" value="Unassembled WGS sequence"/>
</dbReference>
<dbReference type="AlphaFoldDB" id="A0A815H8R4"/>
<accession>A0A815H8R4</accession>
<comment type="caution">
    <text evidence="3">The sequence shown here is derived from an EMBL/GenBank/DDBJ whole genome shotgun (WGS) entry which is preliminary data.</text>
</comment>
<evidence type="ECO:0000313" key="2">
    <source>
        <dbReference type="EMBL" id="CAF1127970.1"/>
    </source>
</evidence>
<evidence type="ECO:0000256" key="1">
    <source>
        <dbReference type="SAM" id="MobiDB-lite"/>
    </source>
</evidence>
<feature type="region of interest" description="Disordered" evidence="1">
    <location>
        <begin position="497"/>
        <end position="532"/>
    </location>
</feature>
<evidence type="ECO:0000313" key="3">
    <source>
        <dbReference type="EMBL" id="CAF1350756.1"/>
    </source>
</evidence>
<dbReference type="EMBL" id="CAJNOH010000808">
    <property type="protein sequence ID" value="CAF1127970.1"/>
    <property type="molecule type" value="Genomic_DNA"/>
</dbReference>
<feature type="compositionally biased region" description="Acidic residues" evidence="1">
    <location>
        <begin position="514"/>
        <end position="523"/>
    </location>
</feature>
<protein>
    <submittedName>
        <fullName evidence="3">Uncharacterized protein</fullName>
    </submittedName>
</protein>
<gene>
    <name evidence="3" type="ORF">JXQ802_LOCUS32079</name>
    <name evidence="2" type="ORF">PYM288_LOCUS21058</name>
</gene>
<reference evidence="3" key="1">
    <citation type="submission" date="2021-02" db="EMBL/GenBank/DDBJ databases">
        <authorList>
            <person name="Nowell W R."/>
        </authorList>
    </citation>
    <scope>NUCLEOTIDE SEQUENCE</scope>
</reference>
<dbReference type="Proteomes" id="UP000663870">
    <property type="component" value="Unassembled WGS sequence"/>
</dbReference>
<organism evidence="3 4">
    <name type="scientific">Rotaria sordida</name>
    <dbReference type="NCBI Taxonomy" id="392033"/>
    <lineage>
        <taxon>Eukaryota</taxon>
        <taxon>Metazoa</taxon>
        <taxon>Spiralia</taxon>
        <taxon>Gnathifera</taxon>
        <taxon>Rotifera</taxon>
        <taxon>Eurotatoria</taxon>
        <taxon>Bdelloidea</taxon>
        <taxon>Philodinida</taxon>
        <taxon>Philodinidae</taxon>
        <taxon>Rotaria</taxon>
    </lineage>
</organism>
<sequence length="592" mass="68698">MSSEIEVEILKAQGINNVLSLLRAQDLYSFFKLDCEELEDLRNRACLKLKNGEYMIRPAIKDNLDYCIAVLKGKLHEQLPYRSENHDSSSNDSNEQPNCFINTFISSLNDNMNRSKYRYQYNSMMRRFASSVYALGGRNVYQFLRLNIPGAFPSIPTLESYHNEFSKRIEEGEYRFDELVSYSNKINCSYIYISEDCTSVISKVNYDVTTNSFIGFCPELKNGLPSIRQYQTDDFYELEEWFQTVKQSTLVNIHTVQPITHEAAAPFLLSCFGTDNQIVSISILFRWLYIYEKCHTNNIKVVGFSSDADPKFVKAMRLATGYFSQLPNINILDREDIFEIQIPDSWICSQPCENMFRSARALTGSFSTMTNFTIQQFLSKTRKISILNEIKCFEESSTNSNAIKFPTHHKQNQNNSFSSTSTSMDEITMANIEQTIYDAYEHAKSFIEKLEMLPLLVKNHVFELNSLCVHIRDYLKNTIYINDYSILNDDDLEFDSDSDEEINNDLSTTHENSESECEDSDNEPETKSTKDNYNGMRIYSSVADKDKKKFFKMEINGKQKYIHKQTAAWYLTNKNNRLSSDRTVRVQQTNKQ</sequence>
<keyword evidence="4" id="KW-1185">Reference proteome</keyword>